<dbReference type="EMBL" id="QBKS01000002">
    <property type="protein sequence ID" value="PTX54241.1"/>
    <property type="molecule type" value="Genomic_DNA"/>
</dbReference>
<dbReference type="Proteomes" id="UP000243978">
    <property type="component" value="Unassembled WGS sequence"/>
</dbReference>
<dbReference type="Gene3D" id="1.10.260.40">
    <property type="entry name" value="lambda repressor-like DNA-binding domains"/>
    <property type="match status" value="1"/>
</dbReference>
<sequence>MDTTRKTLVGPSLRQLRRDNRETQAQMAKRLGISAAYVNLLENNQRALSVQVLMAITETYGVDWRDLIADNDAARLADLRAALRDPVFGPEIPDLQELRAALDHAPRLVEKFLSLHRSHRMTMDRVMALGSDEGASGLIATSPETAIHDYFRNHGNHFDTLERRAEAIRGEIGGGPDDLYAGLKARLGARHGVVVQIGRIHDIGARLRDYDQAAGKVILSEALDHPNRVFQLCHVLALLEVSGEIDLLLEDAAIADEAGAARCRVELANYAAAAILMPYMEVLELAESTRYDLDRIAAGFGVSFEQVCHRLTTLQRDGARGVPFFFLRTDKAGNVTKRFNSTSFTLAEQGGACPVWNIHGAFRTPGVILPQFVELPEGGQFFTLSRTSDRPVFSRATQDRRLVVTLGCERTHAERIGYAAPFNISERDLFDPIGINCHLCPRQACSQRAHRPLHVNLPLDANRRGSTRYES</sequence>
<evidence type="ECO:0000256" key="4">
    <source>
        <dbReference type="ARBA" id="ARBA00023163"/>
    </source>
</evidence>
<comment type="caution">
    <text evidence="6">The sequence shown here is derived from an EMBL/GenBank/DDBJ whole genome shotgun (WGS) entry which is preliminary data.</text>
</comment>
<dbReference type="Pfam" id="PF09856">
    <property type="entry name" value="ScfRs"/>
    <property type="match status" value="1"/>
</dbReference>
<dbReference type="OrthoDB" id="1123084at2"/>
<dbReference type="InterPro" id="IPR026281">
    <property type="entry name" value="HTH_RamB"/>
</dbReference>
<keyword evidence="4" id="KW-0804">Transcription</keyword>
<dbReference type="PANTHER" id="PTHR46797">
    <property type="entry name" value="HTH-TYPE TRANSCRIPTIONAL REGULATOR"/>
    <property type="match status" value="1"/>
</dbReference>
<dbReference type="InterPro" id="IPR010982">
    <property type="entry name" value="Lambda_DNA-bd_dom_sf"/>
</dbReference>
<dbReference type="InterPro" id="IPR010359">
    <property type="entry name" value="IrrE_HExxH"/>
</dbReference>
<dbReference type="RefSeq" id="WP_107846595.1">
    <property type="nucleotide sequence ID" value="NZ_QBKS01000002.1"/>
</dbReference>
<dbReference type="PANTHER" id="PTHR46797:SF23">
    <property type="entry name" value="HTH-TYPE TRANSCRIPTIONAL REGULATOR SUTR"/>
    <property type="match status" value="1"/>
</dbReference>
<accession>A0A2T6BDU3</accession>
<keyword evidence="2" id="KW-0805">Transcription regulation</keyword>
<feature type="domain" description="HTH cro/C1-type" evidence="5">
    <location>
        <begin position="13"/>
        <end position="67"/>
    </location>
</feature>
<comment type="similarity">
    <text evidence="1">Belongs to the short-chain fatty acyl-CoA assimilation regulator (ScfR) family.</text>
</comment>
<name>A0A2T6BDU3_9RHOB</name>
<dbReference type="Pfam" id="PF06114">
    <property type="entry name" value="Peptidase_M78"/>
    <property type="match status" value="1"/>
</dbReference>
<dbReference type="SMART" id="SM00530">
    <property type="entry name" value="HTH_XRE"/>
    <property type="match status" value="1"/>
</dbReference>
<keyword evidence="7" id="KW-1185">Reference proteome</keyword>
<organism evidence="6 7">
    <name type="scientific">Litoreibacter ponti</name>
    <dbReference type="NCBI Taxonomy" id="1510457"/>
    <lineage>
        <taxon>Bacteria</taxon>
        <taxon>Pseudomonadati</taxon>
        <taxon>Pseudomonadota</taxon>
        <taxon>Alphaproteobacteria</taxon>
        <taxon>Rhodobacterales</taxon>
        <taxon>Roseobacteraceae</taxon>
        <taxon>Litoreibacter</taxon>
    </lineage>
</organism>
<evidence type="ECO:0000256" key="1">
    <source>
        <dbReference type="ARBA" id="ARBA00007227"/>
    </source>
</evidence>
<dbReference type="SUPFAM" id="SSF47413">
    <property type="entry name" value="lambda repressor-like DNA-binding domains"/>
    <property type="match status" value="1"/>
</dbReference>
<proteinExistence type="inferred from homology"/>
<evidence type="ECO:0000313" key="7">
    <source>
        <dbReference type="Proteomes" id="UP000243978"/>
    </source>
</evidence>
<dbReference type="AlphaFoldDB" id="A0A2T6BDU3"/>
<dbReference type="CDD" id="cd00093">
    <property type="entry name" value="HTH_XRE"/>
    <property type="match status" value="1"/>
</dbReference>
<gene>
    <name evidence="6" type="ORF">C8N43_3053</name>
</gene>
<dbReference type="GO" id="GO:0003677">
    <property type="term" value="F:DNA binding"/>
    <property type="evidence" value="ECO:0007669"/>
    <property type="project" value="UniProtKB-KW"/>
</dbReference>
<dbReference type="PROSITE" id="PS50943">
    <property type="entry name" value="HTH_CROC1"/>
    <property type="match status" value="1"/>
</dbReference>
<keyword evidence="3" id="KW-0238">DNA-binding</keyword>
<dbReference type="GO" id="GO:0003700">
    <property type="term" value="F:DNA-binding transcription factor activity"/>
    <property type="evidence" value="ECO:0007669"/>
    <property type="project" value="TreeGrafter"/>
</dbReference>
<evidence type="ECO:0000256" key="3">
    <source>
        <dbReference type="ARBA" id="ARBA00023125"/>
    </source>
</evidence>
<dbReference type="GO" id="GO:0005829">
    <property type="term" value="C:cytosol"/>
    <property type="evidence" value="ECO:0007669"/>
    <property type="project" value="TreeGrafter"/>
</dbReference>
<reference evidence="6 7" key="1">
    <citation type="submission" date="2018-04" db="EMBL/GenBank/DDBJ databases">
        <title>Genomic Encyclopedia of Archaeal and Bacterial Type Strains, Phase II (KMG-II): from individual species to whole genera.</title>
        <authorList>
            <person name="Goeker M."/>
        </authorList>
    </citation>
    <scope>NUCLEOTIDE SEQUENCE [LARGE SCALE GENOMIC DNA]</scope>
    <source>
        <strain evidence="6 7">DSM 100977</strain>
    </source>
</reference>
<dbReference type="Pfam" id="PF01381">
    <property type="entry name" value="HTH_3"/>
    <property type="match status" value="1"/>
</dbReference>
<dbReference type="InterPro" id="IPR018653">
    <property type="entry name" value="ScfR_C"/>
</dbReference>
<dbReference type="PIRSF" id="PIRSF019251">
    <property type="entry name" value="Rv0465c"/>
    <property type="match status" value="1"/>
</dbReference>
<evidence type="ECO:0000256" key="2">
    <source>
        <dbReference type="ARBA" id="ARBA00023015"/>
    </source>
</evidence>
<dbReference type="InterPro" id="IPR050807">
    <property type="entry name" value="TransReg_Diox_bact_type"/>
</dbReference>
<evidence type="ECO:0000313" key="6">
    <source>
        <dbReference type="EMBL" id="PTX54241.1"/>
    </source>
</evidence>
<dbReference type="InterPro" id="IPR001387">
    <property type="entry name" value="Cro/C1-type_HTH"/>
</dbReference>
<evidence type="ECO:0000259" key="5">
    <source>
        <dbReference type="PROSITE" id="PS50943"/>
    </source>
</evidence>
<protein>
    <recommendedName>
        <fullName evidence="5">HTH cro/C1-type domain-containing protein</fullName>
    </recommendedName>
</protein>